<feature type="non-terminal residue" evidence="2">
    <location>
        <position position="59"/>
    </location>
</feature>
<comment type="caution">
    <text evidence="2">The sequence shown here is derived from an EMBL/GenBank/DDBJ whole genome shotgun (WGS) entry which is preliminary data.</text>
</comment>
<evidence type="ECO:0000313" key="3">
    <source>
        <dbReference type="Proteomes" id="UP000681967"/>
    </source>
</evidence>
<organism evidence="2 3">
    <name type="scientific">Rotaria magnacalcarata</name>
    <dbReference type="NCBI Taxonomy" id="392030"/>
    <lineage>
        <taxon>Eukaryota</taxon>
        <taxon>Metazoa</taxon>
        <taxon>Spiralia</taxon>
        <taxon>Gnathifera</taxon>
        <taxon>Rotifera</taxon>
        <taxon>Eurotatoria</taxon>
        <taxon>Bdelloidea</taxon>
        <taxon>Philodinida</taxon>
        <taxon>Philodinidae</taxon>
        <taxon>Rotaria</taxon>
    </lineage>
</organism>
<dbReference type="Proteomes" id="UP000681967">
    <property type="component" value="Unassembled WGS sequence"/>
</dbReference>
<dbReference type="AlphaFoldDB" id="A0A8S3AW00"/>
<protein>
    <submittedName>
        <fullName evidence="2">Uncharacterized protein</fullName>
    </submittedName>
</protein>
<dbReference type="Proteomes" id="UP000681720">
    <property type="component" value="Unassembled WGS sequence"/>
</dbReference>
<dbReference type="Gene3D" id="3.40.50.720">
    <property type="entry name" value="NAD(P)-binding Rossmann-like Domain"/>
    <property type="match status" value="1"/>
</dbReference>
<dbReference type="EMBL" id="CAJOBH010129232">
    <property type="protein sequence ID" value="CAF4749168.1"/>
    <property type="molecule type" value="Genomic_DNA"/>
</dbReference>
<sequence>IQLAKAVGAQVATTCSQRNFSLLEKLGYKITQNKDEINNDQQQLLVIDYNAKDFGRELS</sequence>
<evidence type="ECO:0000313" key="1">
    <source>
        <dbReference type="EMBL" id="CAF4574789.1"/>
    </source>
</evidence>
<feature type="non-terminal residue" evidence="2">
    <location>
        <position position="1"/>
    </location>
</feature>
<proteinExistence type="predicted"/>
<dbReference type="EMBL" id="CAJOBJ010098283">
    <property type="protein sequence ID" value="CAF4574789.1"/>
    <property type="molecule type" value="Genomic_DNA"/>
</dbReference>
<accession>A0A8S3AW00</accession>
<name>A0A8S3AW00_9BILA</name>
<evidence type="ECO:0000313" key="2">
    <source>
        <dbReference type="EMBL" id="CAF4749168.1"/>
    </source>
</evidence>
<reference evidence="2" key="1">
    <citation type="submission" date="2021-02" db="EMBL/GenBank/DDBJ databases">
        <authorList>
            <person name="Nowell W R."/>
        </authorList>
    </citation>
    <scope>NUCLEOTIDE SEQUENCE</scope>
</reference>
<gene>
    <name evidence="2" type="ORF">BYL167_LOCUS46025</name>
    <name evidence="1" type="ORF">GIL414_LOCUS37831</name>
</gene>